<proteinExistence type="inferred from homology"/>
<evidence type="ECO:0000256" key="14">
    <source>
        <dbReference type="PROSITE-ProRule" id="PRU00278"/>
    </source>
</evidence>
<evidence type="ECO:0000256" key="7">
    <source>
        <dbReference type="ARBA" id="ARBA00023136"/>
    </source>
</evidence>
<dbReference type="GO" id="GO:0003755">
    <property type="term" value="F:peptidyl-prolyl cis-trans isomerase activity"/>
    <property type="evidence" value="ECO:0007669"/>
    <property type="project" value="UniProtKB-KW"/>
</dbReference>
<dbReference type="AlphaFoldDB" id="A0A7L5BSE4"/>
<keyword evidence="7 15" id="KW-0472">Membrane</keyword>
<evidence type="ECO:0000256" key="10">
    <source>
        <dbReference type="ARBA" id="ARBA00031484"/>
    </source>
</evidence>
<dbReference type="InterPro" id="IPR000297">
    <property type="entry name" value="PPIase_PpiC"/>
</dbReference>
<reference evidence="17 18" key="1">
    <citation type="submission" date="2020-02" db="EMBL/GenBank/DDBJ databases">
        <title>complete genome sequence of Rhodobacteraceae bacterium.</title>
        <authorList>
            <person name="Park J."/>
            <person name="Kim Y.-S."/>
            <person name="Kim K.-H."/>
        </authorList>
    </citation>
    <scope>NUCLEOTIDE SEQUENCE [LARGE SCALE GENOMIC DNA]</scope>
    <source>
        <strain evidence="17 18">RR4-56</strain>
    </source>
</reference>
<comment type="similarity">
    <text evidence="11">Belongs to the PpiD chaperone family.</text>
</comment>
<evidence type="ECO:0000313" key="18">
    <source>
        <dbReference type="Proteomes" id="UP000503336"/>
    </source>
</evidence>
<organism evidence="17 18">
    <name type="scientific">Pikeienuella piscinae</name>
    <dbReference type="NCBI Taxonomy" id="2748098"/>
    <lineage>
        <taxon>Bacteria</taxon>
        <taxon>Pseudomonadati</taxon>
        <taxon>Pseudomonadota</taxon>
        <taxon>Alphaproteobacteria</taxon>
        <taxon>Rhodobacterales</taxon>
        <taxon>Paracoccaceae</taxon>
        <taxon>Pikeienuella</taxon>
    </lineage>
</organism>
<name>A0A7L5BSE4_9RHOB</name>
<dbReference type="PANTHER" id="PTHR47529:SF1">
    <property type="entry name" value="PERIPLASMIC CHAPERONE PPID"/>
    <property type="match status" value="1"/>
</dbReference>
<keyword evidence="18" id="KW-1185">Reference proteome</keyword>
<dbReference type="Proteomes" id="UP000503336">
    <property type="component" value="Chromosome"/>
</dbReference>
<evidence type="ECO:0000256" key="2">
    <source>
        <dbReference type="ARBA" id="ARBA00018370"/>
    </source>
</evidence>
<evidence type="ECO:0000256" key="8">
    <source>
        <dbReference type="ARBA" id="ARBA00023186"/>
    </source>
</evidence>
<dbReference type="KEGG" id="hdh:G5B40_00385"/>
<dbReference type="InterPro" id="IPR027304">
    <property type="entry name" value="Trigger_fact/SurA_dom_sf"/>
</dbReference>
<keyword evidence="14" id="KW-0413">Isomerase</keyword>
<evidence type="ECO:0000256" key="11">
    <source>
        <dbReference type="ARBA" id="ARBA00038408"/>
    </source>
</evidence>
<evidence type="ECO:0000256" key="13">
    <source>
        <dbReference type="ARBA" id="ARBA00042775"/>
    </source>
</evidence>
<dbReference type="SUPFAM" id="SSF54534">
    <property type="entry name" value="FKBP-like"/>
    <property type="match status" value="1"/>
</dbReference>
<feature type="domain" description="PpiC" evidence="16">
    <location>
        <begin position="265"/>
        <end position="353"/>
    </location>
</feature>
<evidence type="ECO:0000256" key="15">
    <source>
        <dbReference type="SAM" id="Phobius"/>
    </source>
</evidence>
<dbReference type="Gene3D" id="1.10.4030.10">
    <property type="entry name" value="Porin chaperone SurA, peptide-binding domain"/>
    <property type="match status" value="1"/>
</dbReference>
<dbReference type="SUPFAM" id="SSF109998">
    <property type="entry name" value="Triger factor/SurA peptide-binding domain-like"/>
    <property type="match status" value="1"/>
</dbReference>
<evidence type="ECO:0000256" key="9">
    <source>
        <dbReference type="ARBA" id="ARBA00030642"/>
    </source>
</evidence>
<keyword evidence="6 15" id="KW-1133">Transmembrane helix</keyword>
<evidence type="ECO:0000256" key="6">
    <source>
        <dbReference type="ARBA" id="ARBA00022989"/>
    </source>
</evidence>
<keyword evidence="4" id="KW-0997">Cell inner membrane</keyword>
<feature type="transmembrane region" description="Helical" evidence="15">
    <location>
        <begin position="12"/>
        <end position="31"/>
    </location>
</feature>
<evidence type="ECO:0000256" key="5">
    <source>
        <dbReference type="ARBA" id="ARBA00022692"/>
    </source>
</evidence>
<evidence type="ECO:0000256" key="4">
    <source>
        <dbReference type="ARBA" id="ARBA00022519"/>
    </source>
</evidence>
<evidence type="ECO:0000256" key="1">
    <source>
        <dbReference type="ARBA" id="ARBA00004382"/>
    </source>
</evidence>
<dbReference type="PROSITE" id="PS50198">
    <property type="entry name" value="PPIC_PPIASE_2"/>
    <property type="match status" value="1"/>
</dbReference>
<protein>
    <recommendedName>
        <fullName evidence="2">Parvulin-like PPIase</fullName>
    </recommendedName>
    <alternativeName>
        <fullName evidence="9">Peptidyl-prolyl cis-trans isomerase plp</fullName>
    </alternativeName>
    <alternativeName>
        <fullName evidence="12">Periplasmic chaperone PpiD</fullName>
    </alternativeName>
    <alternativeName>
        <fullName evidence="13">Periplasmic folding chaperone</fullName>
    </alternativeName>
    <alternativeName>
        <fullName evidence="10">Rotamase plp</fullName>
    </alternativeName>
</protein>
<accession>A0A7L5BSE4</accession>
<keyword evidence="8" id="KW-0143">Chaperone</keyword>
<evidence type="ECO:0000256" key="3">
    <source>
        <dbReference type="ARBA" id="ARBA00022475"/>
    </source>
</evidence>
<evidence type="ECO:0000259" key="16">
    <source>
        <dbReference type="PROSITE" id="PS50198"/>
    </source>
</evidence>
<dbReference type="InterPro" id="IPR052029">
    <property type="entry name" value="PpiD_chaperone"/>
</dbReference>
<keyword evidence="3" id="KW-1003">Cell membrane</keyword>
<sequence>MLNLLRRGIKTWVAKVLFGLLVVSFAIWGIGDVFNFGIGSSVATVGEQKIPAERYANALNREVRAASQRFGQPLDAETTRALGLPQQVLGRLAQEATFDEAMNELGVSAPDSAVSEVITSDPSFKGANGAFDQEAYRYALAQNGFTVESYEDIARRTIARRQLILALTSGVTAPEGAVETIYAFQTETRRFDLITLDASFAGEIGAPDEETLQTYHAEHADEFTTPERRDAIYLNLSLEALGEGFEPDEDALRDAYARHAGDYEQPERRTLHQIIYDTKADADAAVARVASGETTFDELLAKRGESRADTALGAVTEDELAPATGEAAFALESPGIAGPVDTGFGFALIDVSEITPAAKTTFEEARPDLVAELRYEHALDRAPEVAGEVEDRRAGGATLAEIATEMNLPLGHATGVAANGDGAFGFAASPEFLTELFAAAEGEERDMVETEAGSYFVLQIEAITPAALRPLDEIRDDVVASWRRVETGEALKARAEAIVDRIDAGETIEAIATELGVELTNEGPNTRAAGWSATPAALVEELFALPLGGAAFASMGDTVVIGAVAEIAAGEDNAQNGAMRDSLKQQMDQMATADALGLYLTAKQREIGVSVNQQVIDSMVTQISGH</sequence>
<keyword evidence="5 15" id="KW-0812">Transmembrane</keyword>
<gene>
    <name evidence="17" type="ORF">G5B40_00385</name>
</gene>
<dbReference type="Pfam" id="PF13145">
    <property type="entry name" value="Rotamase_2"/>
    <property type="match status" value="1"/>
</dbReference>
<dbReference type="RefSeq" id="WP_165093648.1">
    <property type="nucleotide sequence ID" value="NZ_CP049056.1"/>
</dbReference>
<dbReference type="PANTHER" id="PTHR47529">
    <property type="entry name" value="PEPTIDYL-PROLYL CIS-TRANS ISOMERASE D"/>
    <property type="match status" value="1"/>
</dbReference>
<keyword evidence="14" id="KW-0697">Rotamase</keyword>
<evidence type="ECO:0000256" key="12">
    <source>
        <dbReference type="ARBA" id="ARBA00040743"/>
    </source>
</evidence>
<dbReference type="Pfam" id="PF13624">
    <property type="entry name" value="SurA_N_3"/>
    <property type="match status" value="1"/>
</dbReference>
<dbReference type="GO" id="GO:0005886">
    <property type="term" value="C:plasma membrane"/>
    <property type="evidence" value="ECO:0007669"/>
    <property type="project" value="UniProtKB-SubCell"/>
</dbReference>
<dbReference type="Gene3D" id="3.10.50.40">
    <property type="match status" value="1"/>
</dbReference>
<comment type="subcellular location">
    <subcellularLocation>
        <location evidence="1">Cell inner membrane</location>
        <topology evidence="1">Single-pass type II membrane protein</topology>
        <orientation evidence="1">Periplasmic side</orientation>
    </subcellularLocation>
</comment>
<dbReference type="InterPro" id="IPR046357">
    <property type="entry name" value="PPIase_dom_sf"/>
</dbReference>
<evidence type="ECO:0000313" key="17">
    <source>
        <dbReference type="EMBL" id="QIE54030.1"/>
    </source>
</evidence>
<dbReference type="EMBL" id="CP049056">
    <property type="protein sequence ID" value="QIE54030.1"/>
    <property type="molecule type" value="Genomic_DNA"/>
</dbReference>